<proteinExistence type="inferred from homology"/>
<evidence type="ECO:0000313" key="8">
    <source>
        <dbReference type="EMBL" id="OMJ81601.1"/>
    </source>
</evidence>
<dbReference type="Gene3D" id="1.10.287.4070">
    <property type="match status" value="1"/>
</dbReference>
<keyword evidence="3" id="KW-0690">Ribosome biogenesis</keyword>
<evidence type="ECO:0000256" key="1">
    <source>
        <dbReference type="ARBA" id="ARBA00004604"/>
    </source>
</evidence>
<dbReference type="GO" id="GO:0030515">
    <property type="term" value="F:snoRNA binding"/>
    <property type="evidence" value="ECO:0007669"/>
    <property type="project" value="InterPro"/>
</dbReference>
<dbReference type="InterPro" id="IPR036070">
    <property type="entry name" value="Nop_dom_sf"/>
</dbReference>
<organism evidence="8 9">
    <name type="scientific">Stentor coeruleus</name>
    <dbReference type="NCBI Taxonomy" id="5963"/>
    <lineage>
        <taxon>Eukaryota</taxon>
        <taxon>Sar</taxon>
        <taxon>Alveolata</taxon>
        <taxon>Ciliophora</taxon>
        <taxon>Postciliodesmatophora</taxon>
        <taxon>Heterotrichea</taxon>
        <taxon>Heterotrichida</taxon>
        <taxon>Stentoridae</taxon>
        <taxon>Stentor</taxon>
    </lineage>
</organism>
<dbReference type="PANTHER" id="PTHR10894:SF0">
    <property type="entry name" value="NUCLEOLAR PROTEIN 56"/>
    <property type="match status" value="1"/>
</dbReference>
<dbReference type="GO" id="GO:0042254">
    <property type="term" value="P:ribosome biogenesis"/>
    <property type="evidence" value="ECO:0007669"/>
    <property type="project" value="UniProtKB-KW"/>
</dbReference>
<evidence type="ECO:0000256" key="5">
    <source>
        <dbReference type="ARBA" id="ARBA00040742"/>
    </source>
</evidence>
<comment type="caution">
    <text evidence="8">The sequence shown here is derived from an EMBL/GenBank/DDBJ whole genome shotgun (WGS) entry which is preliminary data.</text>
</comment>
<evidence type="ECO:0000256" key="2">
    <source>
        <dbReference type="ARBA" id="ARBA00009211"/>
    </source>
</evidence>
<dbReference type="InterPro" id="IPR012976">
    <property type="entry name" value="NOSIC"/>
</dbReference>
<feature type="compositionally biased region" description="Basic residues" evidence="6">
    <location>
        <begin position="575"/>
        <end position="586"/>
    </location>
</feature>
<protein>
    <recommendedName>
        <fullName evidence="5">Nucleolar protein 56</fullName>
    </recommendedName>
</protein>
<dbReference type="PANTHER" id="PTHR10894">
    <property type="entry name" value="NUCLEOLAR PROTEIN 5 NUCLEOLAR PROTEIN NOP5 NOP58"/>
    <property type="match status" value="1"/>
</dbReference>
<feature type="compositionally biased region" description="Basic and acidic residues" evidence="6">
    <location>
        <begin position="443"/>
        <end position="458"/>
    </location>
</feature>
<dbReference type="InterPro" id="IPR012974">
    <property type="entry name" value="NOP58/56_N"/>
</dbReference>
<dbReference type="GO" id="GO:0032040">
    <property type="term" value="C:small-subunit processome"/>
    <property type="evidence" value="ECO:0007669"/>
    <property type="project" value="InterPro"/>
</dbReference>
<dbReference type="SMART" id="SM00931">
    <property type="entry name" value="NOSIC"/>
    <property type="match status" value="1"/>
</dbReference>
<gene>
    <name evidence="8" type="ORF">SteCoe_17871</name>
</gene>
<dbReference type="InterPro" id="IPR002687">
    <property type="entry name" value="Nop_dom"/>
</dbReference>
<dbReference type="EMBL" id="MPUH01000373">
    <property type="protein sequence ID" value="OMJ81601.1"/>
    <property type="molecule type" value="Genomic_DNA"/>
</dbReference>
<dbReference type="AlphaFoldDB" id="A0A1R2BY42"/>
<feature type="compositionally biased region" description="Basic and acidic residues" evidence="6">
    <location>
        <begin position="499"/>
        <end position="508"/>
    </location>
</feature>
<evidence type="ECO:0000256" key="3">
    <source>
        <dbReference type="ARBA" id="ARBA00022517"/>
    </source>
</evidence>
<feature type="domain" description="Nop" evidence="7">
    <location>
        <begin position="293"/>
        <end position="411"/>
    </location>
</feature>
<accession>A0A1R2BY42</accession>
<dbReference type="InterPro" id="IPR045056">
    <property type="entry name" value="Nop56/Nop58"/>
</dbReference>
<feature type="compositionally biased region" description="Basic residues" evidence="6">
    <location>
        <begin position="546"/>
        <end position="562"/>
    </location>
</feature>
<dbReference type="InterPro" id="IPR042239">
    <property type="entry name" value="Nop_C"/>
</dbReference>
<feature type="compositionally biased region" description="Basic and acidic residues" evidence="6">
    <location>
        <begin position="563"/>
        <end position="574"/>
    </location>
</feature>
<feature type="compositionally biased region" description="Basic and acidic residues" evidence="6">
    <location>
        <begin position="515"/>
        <end position="524"/>
    </location>
</feature>
<feature type="compositionally biased region" description="Basic and acidic residues" evidence="6">
    <location>
        <begin position="534"/>
        <end position="545"/>
    </location>
</feature>
<dbReference type="FunFam" id="1.10.246.90:FF:000001">
    <property type="entry name" value="Nucleolar protein 56"/>
    <property type="match status" value="1"/>
</dbReference>
<feature type="compositionally biased region" description="Basic and acidic residues" evidence="6">
    <location>
        <begin position="483"/>
        <end position="492"/>
    </location>
</feature>
<evidence type="ECO:0000259" key="7">
    <source>
        <dbReference type="PROSITE" id="PS51358"/>
    </source>
</evidence>
<dbReference type="Gene3D" id="1.10.246.90">
    <property type="entry name" value="Nop domain"/>
    <property type="match status" value="1"/>
</dbReference>
<reference evidence="8 9" key="1">
    <citation type="submission" date="2016-11" db="EMBL/GenBank/DDBJ databases">
        <title>The macronuclear genome of Stentor coeruleus: a giant cell with tiny introns.</title>
        <authorList>
            <person name="Slabodnick M."/>
            <person name="Ruby J.G."/>
            <person name="Reiff S.B."/>
            <person name="Swart E.C."/>
            <person name="Gosai S."/>
            <person name="Prabakaran S."/>
            <person name="Witkowska E."/>
            <person name="Larue G.E."/>
            <person name="Fisher S."/>
            <person name="Freeman R.M."/>
            <person name="Gunawardena J."/>
            <person name="Chu W."/>
            <person name="Stover N.A."/>
            <person name="Gregory B.D."/>
            <person name="Nowacki M."/>
            <person name="Derisi J."/>
            <person name="Roy S.W."/>
            <person name="Marshall W.F."/>
            <person name="Sood P."/>
        </authorList>
    </citation>
    <scope>NUCLEOTIDE SEQUENCE [LARGE SCALE GENOMIC DNA]</scope>
    <source>
        <strain evidence="8">WM001</strain>
    </source>
</reference>
<evidence type="ECO:0000256" key="4">
    <source>
        <dbReference type="ARBA" id="ARBA00023242"/>
    </source>
</evidence>
<feature type="region of interest" description="Disordered" evidence="6">
    <location>
        <begin position="436"/>
        <end position="586"/>
    </location>
</feature>
<comment type="similarity">
    <text evidence="2">Belongs to the NOP5/NOP56 family.</text>
</comment>
<dbReference type="Pfam" id="PF08156">
    <property type="entry name" value="NOP5NT"/>
    <property type="match status" value="1"/>
</dbReference>
<dbReference type="SUPFAM" id="SSF89124">
    <property type="entry name" value="Nop domain"/>
    <property type="match status" value="1"/>
</dbReference>
<dbReference type="PROSITE" id="PS51358">
    <property type="entry name" value="NOP"/>
    <property type="match status" value="1"/>
</dbReference>
<comment type="subcellular location">
    <subcellularLocation>
        <location evidence="1">Nucleus</location>
        <location evidence="1">Nucleolus</location>
    </subcellularLocation>
</comment>
<evidence type="ECO:0000256" key="6">
    <source>
        <dbReference type="SAM" id="MobiDB-lite"/>
    </source>
</evidence>
<keyword evidence="4" id="KW-0539">Nucleus</keyword>
<dbReference type="GO" id="GO:0031428">
    <property type="term" value="C:box C/D methylation guide snoRNP complex"/>
    <property type="evidence" value="ECO:0007669"/>
    <property type="project" value="InterPro"/>
</dbReference>
<dbReference type="OrthoDB" id="6780543at2759"/>
<dbReference type="Pfam" id="PF01798">
    <property type="entry name" value="Nop"/>
    <property type="match status" value="1"/>
</dbReference>
<dbReference type="Proteomes" id="UP000187209">
    <property type="component" value="Unassembled WGS sequence"/>
</dbReference>
<feature type="compositionally biased region" description="Acidic residues" evidence="6">
    <location>
        <begin position="459"/>
        <end position="468"/>
    </location>
</feature>
<evidence type="ECO:0000313" key="9">
    <source>
        <dbReference type="Proteomes" id="UP000187209"/>
    </source>
</evidence>
<keyword evidence="9" id="KW-1185">Reference proteome</keyword>
<name>A0A1R2BY42_9CILI</name>
<feature type="compositionally biased region" description="Basic residues" evidence="6">
    <location>
        <begin position="473"/>
        <end position="482"/>
    </location>
</feature>
<sequence>MATYYLFETATGYTLFEGKSVEEIGGLLASVQESITSLKRFKKIVKLHAFMPFTLAEQALDNMQEISAGRYHKDLKNFLKMNMPSVKKNKYKLAVEDSRLPNALNEIFPDLCCIKNETTNEIFRGIRMHFDEMIEGFDVKNLARGQLGLAHAYSRSKVMTDIKRYDKHIIYAISLIDQLDKDINTFSMRLKEWYSWHFPELYGIVNDNILFAKVVKVIKNKADFDDERMEELIKVIENEEIAKEIFNISKISMGGDLSELDSLQISLFTDKVISLGAYRVDLANYLKQRMDEVAPNLSALIGEIVGARLISQAGSLTNLAKYPASTVQILGAEKALFRALKTRGNTPKYGILYHSSFIGRAGMNDKGRISRFLANKCSLASRIDAFFPTPTDAFGKRMNEQVEERLKYFVNGERGPSNEDVMHEVLEKLQLEQGKAIKRKRKASTDSDNKPIKKKSLEAADEDSEEDFDGKKIVKKDKKKSKARDESEESGKPKKKSKIRESSEESGKAKKKSKAREPSEESAKGKKKDKKKSKVVEESEDSEKPKKSKKDKKDKKNKKDKKGKVEESSEGEKVQKKKKKSKGNKE</sequence>